<evidence type="ECO:0000259" key="2">
    <source>
        <dbReference type="Pfam" id="PF00535"/>
    </source>
</evidence>
<organism evidence="3 4">
    <name type="scientific">Legionella worsleiensis</name>
    <dbReference type="NCBI Taxonomy" id="45076"/>
    <lineage>
        <taxon>Bacteria</taxon>
        <taxon>Pseudomonadati</taxon>
        <taxon>Pseudomonadota</taxon>
        <taxon>Gammaproteobacteria</taxon>
        <taxon>Legionellales</taxon>
        <taxon>Legionellaceae</taxon>
        <taxon>Legionella</taxon>
    </lineage>
</organism>
<dbReference type="STRING" id="45076.Lwor_2509"/>
<sequence length="261" mass="29850">MLTVIIITKNEETNIRRCLESVRFADEVIVVDSGSTDKTVAIAQEYTDKVFQTDWQGYGVQKQRALAKANGDWVLNLDADESVSVELQKEIINVIASDSADAFRVPIQMFFYNQLLKYSASPKRHIRLFKRENANYSTDIVHEKILVAPNSRISRLKNAIQHHSFRDLSHALYKLNKYSSYSAKIRIASNKKPGFLGVLLNTGWMFSRCFILQRGFLDGKLGFLFAVYSAQGTFYRGLKQIYKDNDLHQLPQIINETKDGL</sequence>
<keyword evidence="3" id="KW-0808">Transferase</keyword>
<dbReference type="Proteomes" id="UP000054662">
    <property type="component" value="Unassembled WGS sequence"/>
</dbReference>
<evidence type="ECO:0000256" key="1">
    <source>
        <dbReference type="ARBA" id="ARBA00038494"/>
    </source>
</evidence>
<dbReference type="InterPro" id="IPR029044">
    <property type="entry name" value="Nucleotide-diphossugar_trans"/>
</dbReference>
<dbReference type="SUPFAM" id="SSF53448">
    <property type="entry name" value="Nucleotide-diphospho-sugar transferases"/>
    <property type="match status" value="1"/>
</dbReference>
<proteinExistence type="inferred from homology"/>
<dbReference type="EMBL" id="LNZC01000031">
    <property type="protein sequence ID" value="KTD75943.1"/>
    <property type="molecule type" value="Genomic_DNA"/>
</dbReference>
<dbReference type="PATRIC" id="fig|45076.6.peg.2757"/>
<dbReference type="CDD" id="cd02511">
    <property type="entry name" value="Beta4Glucosyltransferase"/>
    <property type="match status" value="1"/>
</dbReference>
<reference evidence="3 4" key="1">
    <citation type="submission" date="2015-11" db="EMBL/GenBank/DDBJ databases">
        <title>Genomic analysis of 38 Legionella species identifies large and diverse effector repertoires.</title>
        <authorList>
            <person name="Burstein D."/>
            <person name="Amaro F."/>
            <person name="Zusman T."/>
            <person name="Lifshitz Z."/>
            <person name="Cohen O."/>
            <person name="Gilbert J.A."/>
            <person name="Pupko T."/>
            <person name="Shuman H.A."/>
            <person name="Segal G."/>
        </authorList>
    </citation>
    <scope>NUCLEOTIDE SEQUENCE [LARGE SCALE GENOMIC DNA]</scope>
    <source>
        <strain evidence="3 4">ATCC 49508</strain>
    </source>
</reference>
<accession>A0A0W1A3J9</accession>
<dbReference type="Gene3D" id="3.90.550.10">
    <property type="entry name" value="Spore Coat Polysaccharide Biosynthesis Protein SpsA, Chain A"/>
    <property type="match status" value="1"/>
</dbReference>
<dbReference type="PANTHER" id="PTHR43630:SF2">
    <property type="entry name" value="GLYCOSYLTRANSFERASE"/>
    <property type="match status" value="1"/>
</dbReference>
<comment type="caution">
    <text evidence="3">The sequence shown here is derived from an EMBL/GenBank/DDBJ whole genome shotgun (WGS) entry which is preliminary data.</text>
</comment>
<dbReference type="RefSeq" id="WP_058494253.1">
    <property type="nucleotide sequence ID" value="NZ_CBCRUR010000017.1"/>
</dbReference>
<evidence type="ECO:0000313" key="4">
    <source>
        <dbReference type="Proteomes" id="UP000054662"/>
    </source>
</evidence>
<keyword evidence="4" id="KW-1185">Reference proteome</keyword>
<dbReference type="InterPro" id="IPR001173">
    <property type="entry name" value="Glyco_trans_2-like"/>
</dbReference>
<dbReference type="PANTHER" id="PTHR43630">
    <property type="entry name" value="POLY-BETA-1,6-N-ACETYL-D-GLUCOSAMINE SYNTHASE"/>
    <property type="match status" value="1"/>
</dbReference>
<dbReference type="AlphaFoldDB" id="A0A0W1A3J9"/>
<dbReference type="Pfam" id="PF00535">
    <property type="entry name" value="Glycos_transf_2"/>
    <property type="match status" value="1"/>
</dbReference>
<name>A0A0W1A3J9_9GAMM</name>
<gene>
    <name evidence="3" type="ORF">Lwor_2509</name>
</gene>
<evidence type="ECO:0000313" key="3">
    <source>
        <dbReference type="EMBL" id="KTD75943.1"/>
    </source>
</evidence>
<protein>
    <submittedName>
        <fullName evidence="3">Lipopolysaccharide biosynthesis glycosyltransferase</fullName>
    </submittedName>
</protein>
<feature type="domain" description="Glycosyltransferase 2-like" evidence="2">
    <location>
        <begin position="3"/>
        <end position="130"/>
    </location>
</feature>
<dbReference type="GO" id="GO:0016740">
    <property type="term" value="F:transferase activity"/>
    <property type="evidence" value="ECO:0007669"/>
    <property type="project" value="UniProtKB-KW"/>
</dbReference>
<dbReference type="OrthoDB" id="9815923at2"/>
<comment type="similarity">
    <text evidence="1">Belongs to the glycosyltransferase 2 family. WaaE/KdtX subfamily.</text>
</comment>